<evidence type="ECO:0000313" key="2">
    <source>
        <dbReference type="EMBL" id="KAK2645703.1"/>
    </source>
</evidence>
<organism evidence="2 3">
    <name type="scientific">Dipteronia dyeriana</name>
    <dbReference type="NCBI Taxonomy" id="168575"/>
    <lineage>
        <taxon>Eukaryota</taxon>
        <taxon>Viridiplantae</taxon>
        <taxon>Streptophyta</taxon>
        <taxon>Embryophyta</taxon>
        <taxon>Tracheophyta</taxon>
        <taxon>Spermatophyta</taxon>
        <taxon>Magnoliopsida</taxon>
        <taxon>eudicotyledons</taxon>
        <taxon>Gunneridae</taxon>
        <taxon>Pentapetalae</taxon>
        <taxon>rosids</taxon>
        <taxon>malvids</taxon>
        <taxon>Sapindales</taxon>
        <taxon>Sapindaceae</taxon>
        <taxon>Hippocastanoideae</taxon>
        <taxon>Acereae</taxon>
        <taxon>Dipteronia</taxon>
    </lineage>
</organism>
<reference evidence="2" key="1">
    <citation type="journal article" date="2023" name="Plant J.">
        <title>Genome sequences and population genomics provide insights into the demographic history, inbreeding, and mutation load of two 'living fossil' tree species of Dipteronia.</title>
        <authorList>
            <person name="Feng Y."/>
            <person name="Comes H.P."/>
            <person name="Chen J."/>
            <person name="Zhu S."/>
            <person name="Lu R."/>
            <person name="Zhang X."/>
            <person name="Li P."/>
            <person name="Qiu J."/>
            <person name="Olsen K.M."/>
            <person name="Qiu Y."/>
        </authorList>
    </citation>
    <scope>NUCLEOTIDE SEQUENCE</scope>
    <source>
        <strain evidence="2">KIB01</strain>
    </source>
</reference>
<dbReference type="Proteomes" id="UP001280121">
    <property type="component" value="Unassembled WGS sequence"/>
</dbReference>
<keyword evidence="3" id="KW-1185">Reference proteome</keyword>
<sequence>MALNLKSLLFVSLFIALVAAPIAEATVLFPIRLLQINGAVFCTPTGNNIGVNGTLSPPFPNATVRLQCGPGNVVANAITNPLGVFSTIVLFPLNLNLSSLLNICTLVVVTPLSNCNSTLPPVGLVSPIQLNGSIIIGPVNITIIIPTRFQILR</sequence>
<proteinExistence type="predicted"/>
<evidence type="ECO:0008006" key="4">
    <source>
        <dbReference type="Google" id="ProtNLM"/>
    </source>
</evidence>
<protein>
    <recommendedName>
        <fullName evidence="4">Phylloplanin-like</fullName>
    </recommendedName>
</protein>
<comment type="caution">
    <text evidence="2">The sequence shown here is derived from an EMBL/GenBank/DDBJ whole genome shotgun (WGS) entry which is preliminary data.</text>
</comment>
<name>A0AAD9U117_9ROSI</name>
<accession>A0AAD9U117</accession>
<dbReference type="PANTHER" id="PTHR34458:SF5">
    <property type="entry name" value="POLLEN OLE E 1 ALLERGEN AND EXTENSIN FAMILY PROTEIN"/>
    <property type="match status" value="1"/>
</dbReference>
<dbReference type="InterPro" id="IPR040404">
    <property type="entry name" value="Phylloplanin-like"/>
</dbReference>
<gene>
    <name evidence="2" type="ORF">Ddye_020898</name>
</gene>
<evidence type="ECO:0000256" key="1">
    <source>
        <dbReference type="SAM" id="SignalP"/>
    </source>
</evidence>
<feature type="signal peptide" evidence="1">
    <location>
        <begin position="1"/>
        <end position="25"/>
    </location>
</feature>
<dbReference type="EMBL" id="JANJYI010000006">
    <property type="protein sequence ID" value="KAK2645703.1"/>
    <property type="molecule type" value="Genomic_DNA"/>
</dbReference>
<dbReference type="AlphaFoldDB" id="A0AAD9U117"/>
<feature type="chain" id="PRO_5042264490" description="Phylloplanin-like" evidence="1">
    <location>
        <begin position="26"/>
        <end position="153"/>
    </location>
</feature>
<evidence type="ECO:0000313" key="3">
    <source>
        <dbReference type="Proteomes" id="UP001280121"/>
    </source>
</evidence>
<dbReference type="PANTHER" id="PTHR34458">
    <property type="entry name" value="POLLEN OLE E 1 ALLERGEN AND EXTENSIN FAMILY PROTEIN-RELATED"/>
    <property type="match status" value="1"/>
</dbReference>
<keyword evidence="1" id="KW-0732">Signal</keyword>